<feature type="region of interest" description="Disordered" evidence="3">
    <location>
        <begin position="37"/>
        <end position="75"/>
    </location>
</feature>
<evidence type="ECO:0000313" key="6">
    <source>
        <dbReference type="Proteomes" id="UP000094336"/>
    </source>
</evidence>
<dbReference type="GO" id="GO:0005795">
    <property type="term" value="C:Golgi stack"/>
    <property type="evidence" value="ECO:0007669"/>
    <property type="project" value="UniProtKB-SubCell"/>
</dbReference>
<dbReference type="InterPro" id="IPR000195">
    <property type="entry name" value="Rab-GAP-TBC_dom"/>
</dbReference>
<evidence type="ECO:0000313" key="5">
    <source>
        <dbReference type="EMBL" id="ODQ80976.1"/>
    </source>
</evidence>
<dbReference type="GO" id="GO:0005096">
    <property type="term" value="F:GTPase activator activity"/>
    <property type="evidence" value="ECO:0007669"/>
    <property type="project" value="UniProtKB-KW"/>
</dbReference>
<dbReference type="SMART" id="SM00164">
    <property type="entry name" value="TBC"/>
    <property type="match status" value="1"/>
</dbReference>
<feature type="region of interest" description="Disordered" evidence="3">
    <location>
        <begin position="105"/>
        <end position="126"/>
    </location>
</feature>
<dbReference type="Pfam" id="PF00566">
    <property type="entry name" value="RabGAP-TBC"/>
    <property type="match status" value="1"/>
</dbReference>
<dbReference type="PANTHER" id="PTHR22957">
    <property type="entry name" value="TBC1 DOMAIN FAMILY MEMBER GTPASE-ACTIVATING PROTEIN"/>
    <property type="match status" value="1"/>
</dbReference>
<proteinExistence type="predicted"/>
<keyword evidence="2" id="KW-0343">GTPase activation</keyword>
<dbReference type="EMBL" id="KV454428">
    <property type="protein sequence ID" value="ODQ80976.1"/>
    <property type="molecule type" value="Genomic_DNA"/>
</dbReference>
<dbReference type="InterPro" id="IPR035969">
    <property type="entry name" value="Rab-GAP_TBC_sf"/>
</dbReference>
<dbReference type="SUPFAM" id="SSF47923">
    <property type="entry name" value="Ypt/Rab-GAP domain of gyp1p"/>
    <property type="match status" value="2"/>
</dbReference>
<reference evidence="6" key="1">
    <citation type="submission" date="2016-05" db="EMBL/GenBank/DDBJ databases">
        <title>Comparative genomics of biotechnologically important yeasts.</title>
        <authorList>
            <consortium name="DOE Joint Genome Institute"/>
            <person name="Riley R."/>
            <person name="Haridas S."/>
            <person name="Wolfe K.H."/>
            <person name="Lopes M.R."/>
            <person name="Hittinger C.T."/>
            <person name="Goker M."/>
            <person name="Salamov A."/>
            <person name="Wisecaver J."/>
            <person name="Long T.M."/>
            <person name="Aerts A.L."/>
            <person name="Barry K."/>
            <person name="Choi C."/>
            <person name="Clum A."/>
            <person name="Coughlan A.Y."/>
            <person name="Deshpande S."/>
            <person name="Douglass A.P."/>
            <person name="Hanson S.J."/>
            <person name="Klenk H.-P."/>
            <person name="Labutti K."/>
            <person name="Lapidus A."/>
            <person name="Lindquist E."/>
            <person name="Lipzen A."/>
            <person name="Meier-Kolthoff J.P."/>
            <person name="Ohm R.A."/>
            <person name="Otillar R.P."/>
            <person name="Pangilinan J."/>
            <person name="Peng Y."/>
            <person name="Rokas A."/>
            <person name="Rosa C.A."/>
            <person name="Scheuner C."/>
            <person name="Sibirny A.A."/>
            <person name="Slot J.C."/>
            <person name="Stielow J.B."/>
            <person name="Sun H."/>
            <person name="Kurtzman C.P."/>
            <person name="Blackwell M."/>
            <person name="Grigoriev I.V."/>
            <person name="Jeffries T.W."/>
        </authorList>
    </citation>
    <scope>NUCLEOTIDE SEQUENCE [LARGE SCALE GENOMIC DNA]</scope>
    <source>
        <strain evidence="6">NRRL Y-12698</strain>
    </source>
</reference>
<dbReference type="PANTHER" id="PTHR22957:SF26">
    <property type="entry name" value="LD44506P"/>
    <property type="match status" value="1"/>
</dbReference>
<evidence type="ECO:0000256" key="2">
    <source>
        <dbReference type="ARBA" id="ARBA00022468"/>
    </source>
</evidence>
<accession>A0A1E3QTF2</accession>
<evidence type="ECO:0000259" key="4">
    <source>
        <dbReference type="PROSITE" id="PS50086"/>
    </source>
</evidence>
<dbReference type="AlphaFoldDB" id="A0A1E3QTF2"/>
<gene>
    <name evidence="5" type="ORF">BABINDRAFT_160402</name>
</gene>
<dbReference type="OrthoDB" id="26371at2759"/>
<sequence length="490" mass="55273">MPQKKYMEVPSDEPRGRNISSYFRTLSIKSKSSDEVGLNHVVPAPGTPVSRLQTLKNSPESHRHVGADSDDDWNANVDSFDSPPPKHIEHIPRRSGSVHSLGPGLVMSQANTSGPLRRTPQLEASPQLEALYPSLTPARESPGMRASPGRDPAPDDLATSAQIEELNALNAKFLRFKKVITADNVNLAELKRLSWNGIPRELRAVSWQLLLGYLPTNASRRSDALARKRAEYTDGVAQVLGADHTRDTAMWHQIAIDVPRTTQHIKLYTYAATQAALQRILYLWAVRHPASGYVQGINDLCTPFFQTFLASHAPDVELCDPALLPRATMDAVEADTFWCLTKLLDTIQDNYIHEQPGILRQVRELEGLVARIDAELVVHLRAQGVEFMQFAFRWMNCLLMRELNLEMVVRMWDTYLSETPLGFATFHVYVCAAFLVKFADELKDMEFQEVIMFLQNPPTRDWGVKNMELMMSEAFIWQSLYKNAAAHLRA</sequence>
<dbReference type="GeneID" id="30146061"/>
<organism evidence="5 6">
    <name type="scientific">Babjeviella inositovora NRRL Y-12698</name>
    <dbReference type="NCBI Taxonomy" id="984486"/>
    <lineage>
        <taxon>Eukaryota</taxon>
        <taxon>Fungi</taxon>
        <taxon>Dikarya</taxon>
        <taxon>Ascomycota</taxon>
        <taxon>Saccharomycotina</taxon>
        <taxon>Pichiomycetes</taxon>
        <taxon>Serinales incertae sedis</taxon>
        <taxon>Babjeviella</taxon>
    </lineage>
</organism>
<name>A0A1E3QTF2_9ASCO</name>
<keyword evidence="6" id="KW-1185">Reference proteome</keyword>
<evidence type="ECO:0000256" key="1">
    <source>
        <dbReference type="ARBA" id="ARBA00004348"/>
    </source>
</evidence>
<dbReference type="Proteomes" id="UP000094336">
    <property type="component" value="Unassembled WGS sequence"/>
</dbReference>
<dbReference type="Gene3D" id="1.10.10.750">
    <property type="entry name" value="Ypt/Rab-GAP domain of gyp1p, domain 1"/>
    <property type="match status" value="1"/>
</dbReference>
<protein>
    <recommendedName>
        <fullName evidence="4">Rab-GAP TBC domain-containing protein</fullName>
    </recommendedName>
</protein>
<dbReference type="GO" id="GO:0071889">
    <property type="term" value="F:14-3-3 protein binding"/>
    <property type="evidence" value="ECO:0007669"/>
    <property type="project" value="UniProtKB-ARBA"/>
</dbReference>
<dbReference type="RefSeq" id="XP_018986304.1">
    <property type="nucleotide sequence ID" value="XM_019128208.1"/>
</dbReference>
<feature type="domain" description="Rab-GAP TBC" evidence="4">
    <location>
        <begin position="197"/>
        <end position="419"/>
    </location>
</feature>
<dbReference type="FunFam" id="1.10.8.270:FF:000004">
    <property type="entry name" value="TBC1 domain family, member 22B"/>
    <property type="match status" value="1"/>
</dbReference>
<dbReference type="Gene3D" id="1.10.472.80">
    <property type="entry name" value="Ypt/Rab-GAP domain of gyp1p, domain 3"/>
    <property type="match status" value="1"/>
</dbReference>
<dbReference type="FunFam" id="1.10.472.80:FF:000001">
    <property type="entry name" value="TBC1 domain family member 22B"/>
    <property type="match status" value="1"/>
</dbReference>
<dbReference type="PROSITE" id="PS50086">
    <property type="entry name" value="TBC_RABGAP"/>
    <property type="match status" value="1"/>
</dbReference>
<dbReference type="STRING" id="984486.A0A1E3QTF2"/>
<dbReference type="Gene3D" id="1.10.8.270">
    <property type="entry name" value="putative rabgap domain of human tbc1 domain family member 14 like domains"/>
    <property type="match status" value="1"/>
</dbReference>
<comment type="subcellular location">
    <subcellularLocation>
        <location evidence="1">Golgi apparatus</location>
        <location evidence="1">Golgi stack</location>
    </subcellularLocation>
</comment>
<evidence type="ECO:0000256" key="3">
    <source>
        <dbReference type="SAM" id="MobiDB-lite"/>
    </source>
</evidence>